<evidence type="ECO:0000313" key="2">
    <source>
        <dbReference type="EMBL" id="CDB45749.1"/>
    </source>
</evidence>
<evidence type="ECO:0000313" key="4">
    <source>
        <dbReference type="EMBL" id="MTU03863.1"/>
    </source>
</evidence>
<feature type="chain" id="PRO_5044594277" evidence="1">
    <location>
        <begin position="27"/>
        <end position="143"/>
    </location>
</feature>
<evidence type="ECO:0000313" key="3">
    <source>
        <dbReference type="EMBL" id="MTT75801.1"/>
    </source>
</evidence>
<reference evidence="5 6" key="2">
    <citation type="journal article" date="2019" name="Nat. Med.">
        <title>A library of human gut bacterial isolates paired with longitudinal multiomics data enables mechanistic microbiome research.</title>
        <authorList>
            <person name="Poyet M."/>
            <person name="Groussin M."/>
            <person name="Gibbons S.M."/>
            <person name="Avila-Pacheco J."/>
            <person name="Jiang X."/>
            <person name="Kearney S.M."/>
            <person name="Perrotta A.R."/>
            <person name="Berdy B."/>
            <person name="Zhao S."/>
            <person name="Lieberman T.D."/>
            <person name="Swanson P.K."/>
            <person name="Smith M."/>
            <person name="Roesemann S."/>
            <person name="Alexander J.E."/>
            <person name="Rich S.A."/>
            <person name="Livny J."/>
            <person name="Vlamakis H."/>
            <person name="Clish C."/>
            <person name="Bullock K."/>
            <person name="Deik A."/>
            <person name="Scott J."/>
            <person name="Pierce K.A."/>
            <person name="Xavier R.J."/>
            <person name="Alm E.J."/>
        </authorList>
    </citation>
    <scope>NUCLEOTIDE SEQUENCE [LARGE SCALE GENOMIC DNA]</scope>
    <source>
        <strain evidence="3 6">BIOML-A13</strain>
        <strain evidence="4 5">BIOML-A3</strain>
    </source>
</reference>
<dbReference type="GeneID" id="49406025"/>
<gene>
    <name evidence="2" type="ORF">BN533_00874</name>
    <name evidence="3" type="ORF">GMD11_05895</name>
    <name evidence="4" type="ORF">GMD18_05540</name>
</gene>
<dbReference type="EMBL" id="WNBM01000002">
    <property type="protein sequence ID" value="MTT75801.1"/>
    <property type="molecule type" value="Genomic_DNA"/>
</dbReference>
<dbReference type="EMBL" id="CBDS010000054">
    <property type="protein sequence ID" value="CDB45749.1"/>
    <property type="molecule type" value="Genomic_DNA"/>
</dbReference>
<organism evidence="2">
    <name type="scientific">Phascolarctobacterium faecium</name>
    <dbReference type="NCBI Taxonomy" id="33025"/>
    <lineage>
        <taxon>Bacteria</taxon>
        <taxon>Bacillati</taxon>
        <taxon>Bacillota</taxon>
        <taxon>Negativicutes</taxon>
        <taxon>Acidaminococcales</taxon>
        <taxon>Acidaminococcaceae</taxon>
        <taxon>Phascolarctobacterium</taxon>
    </lineage>
</organism>
<proteinExistence type="predicted"/>
<feature type="signal peptide" evidence="1">
    <location>
        <begin position="1"/>
        <end position="26"/>
    </location>
</feature>
<dbReference type="Proteomes" id="UP000484547">
    <property type="component" value="Unassembled WGS sequence"/>
</dbReference>
<keyword evidence="5" id="KW-1185">Reference proteome</keyword>
<comment type="caution">
    <text evidence="2">The sequence shown here is derived from an EMBL/GenBank/DDBJ whole genome shotgun (WGS) entry which is preliminary data.</text>
</comment>
<dbReference type="EMBL" id="WNBW01000002">
    <property type="protein sequence ID" value="MTU03863.1"/>
    <property type="molecule type" value="Genomic_DNA"/>
</dbReference>
<reference evidence="2" key="1">
    <citation type="submission" date="2012-11" db="EMBL/GenBank/DDBJ databases">
        <title>Dependencies among metagenomic species, viruses, plasmids and units of genetic variation.</title>
        <authorList>
            <person name="Nielsen H.B."/>
            <person name="Almeida M."/>
            <person name="Juncker A.S."/>
            <person name="Rasmussen S."/>
            <person name="Li J."/>
            <person name="Sunagawa S."/>
            <person name="Plichta D."/>
            <person name="Gautier L."/>
            <person name="Le Chatelier E."/>
            <person name="Peletier E."/>
            <person name="Bonde I."/>
            <person name="Nielsen T."/>
            <person name="Manichanh C."/>
            <person name="Arumugam M."/>
            <person name="Batto J."/>
            <person name="Santos M.B.Q.D."/>
            <person name="Blom N."/>
            <person name="Borruel N."/>
            <person name="Burgdorf K.S."/>
            <person name="Boumezbeur F."/>
            <person name="Casellas F."/>
            <person name="Dore J."/>
            <person name="Guarner F."/>
            <person name="Hansen T."/>
            <person name="Hildebrand F."/>
            <person name="Kaas R.S."/>
            <person name="Kennedy S."/>
            <person name="Kristiansen K."/>
            <person name="Kultima J.R."/>
            <person name="Leonard P."/>
            <person name="Levenez F."/>
            <person name="Lund O."/>
            <person name="Moumen B."/>
            <person name="Le Paslier D."/>
            <person name="Pons N."/>
            <person name="Pedersen O."/>
            <person name="Prifti E."/>
            <person name="Qin J."/>
            <person name="Raes J."/>
            <person name="Tap J."/>
            <person name="Tims S."/>
            <person name="Ussery D.W."/>
            <person name="Yamada T."/>
            <person name="MetaHit consortium"/>
            <person name="Renault P."/>
            <person name="Sicheritz-Ponten T."/>
            <person name="Bork P."/>
            <person name="Wang J."/>
            <person name="Brunak S."/>
            <person name="Ehrlich S.D."/>
        </authorList>
    </citation>
    <scope>NUCLEOTIDE SEQUENCE [LARGE SCALE GENOMIC DNA]</scope>
</reference>
<evidence type="ECO:0000313" key="6">
    <source>
        <dbReference type="Proteomes" id="UP000484547"/>
    </source>
</evidence>
<accession>A0A3G9GYQ5</accession>
<dbReference type="Proteomes" id="UP000443070">
    <property type="component" value="Unassembled WGS sequence"/>
</dbReference>
<evidence type="ECO:0000256" key="1">
    <source>
        <dbReference type="SAM" id="SignalP"/>
    </source>
</evidence>
<protein>
    <submittedName>
        <fullName evidence="2">Uncharacterized protein</fullName>
    </submittedName>
</protein>
<dbReference type="OrthoDB" id="1631671at2"/>
<evidence type="ECO:0000313" key="5">
    <source>
        <dbReference type="Proteomes" id="UP000443070"/>
    </source>
</evidence>
<dbReference type="RefSeq" id="WP_021717776.1">
    <property type="nucleotide sequence ID" value="NZ_AP019004.1"/>
</dbReference>
<sequence>MQGKKWIAAALVCGFLLGQGTAPAQAGILGTVVKGGAVSLLVSQFADQLNSAINTLTAKYPISSDYATKVVPIITVGDGSYAGAAQVSGPKEQVDKCQAALQLEASFFKSFRAKALIPVDKVAISGINRVQGVGVSAQIDVKI</sequence>
<accession>R6IGQ8</accession>
<name>A0A3G9GYQ5_9FIRM</name>
<dbReference type="AlphaFoldDB" id="A0A3G9GYQ5"/>
<keyword evidence="1" id="KW-0732">Signal</keyword>